<dbReference type="InterPro" id="IPR039775">
    <property type="entry name" value="PHTF1/2"/>
</dbReference>
<evidence type="ECO:0000256" key="1">
    <source>
        <dbReference type="ARBA" id="ARBA00004141"/>
    </source>
</evidence>
<feature type="region of interest" description="Disordered" evidence="6">
    <location>
        <begin position="194"/>
        <end position="216"/>
    </location>
</feature>
<keyword evidence="4 7" id="KW-0472">Membrane</keyword>
<evidence type="ECO:0000256" key="2">
    <source>
        <dbReference type="ARBA" id="ARBA00022692"/>
    </source>
</evidence>
<comment type="caution">
    <text evidence="9">The sequence shown here is derived from an EMBL/GenBank/DDBJ whole genome shotgun (WGS) entry which is preliminary data.</text>
</comment>
<feature type="transmembrane region" description="Helical" evidence="7">
    <location>
        <begin position="165"/>
        <end position="185"/>
    </location>
</feature>
<evidence type="ECO:0000313" key="10">
    <source>
        <dbReference type="Proteomes" id="UP000186922"/>
    </source>
</evidence>
<organism evidence="9 10">
    <name type="scientific">Ramazzottius varieornatus</name>
    <name type="common">Water bear</name>
    <name type="synonym">Tardigrade</name>
    <dbReference type="NCBI Taxonomy" id="947166"/>
    <lineage>
        <taxon>Eukaryota</taxon>
        <taxon>Metazoa</taxon>
        <taxon>Ecdysozoa</taxon>
        <taxon>Tardigrada</taxon>
        <taxon>Eutardigrada</taxon>
        <taxon>Parachela</taxon>
        <taxon>Hypsibioidea</taxon>
        <taxon>Ramazzottiidae</taxon>
        <taxon>Ramazzottius</taxon>
    </lineage>
</organism>
<dbReference type="PANTHER" id="PTHR12680">
    <property type="entry name" value="PUTATIVE HOMEODOMAIN TRANSCRIPTION FACTOR PHTF"/>
    <property type="match status" value="1"/>
</dbReference>
<dbReference type="AlphaFoldDB" id="A0A1D1VQQ7"/>
<keyword evidence="5" id="KW-0325">Glycoprotein</keyword>
<feature type="compositionally biased region" description="Acidic residues" evidence="6">
    <location>
        <begin position="356"/>
        <end position="369"/>
    </location>
</feature>
<dbReference type="GO" id="GO:0016020">
    <property type="term" value="C:membrane"/>
    <property type="evidence" value="ECO:0007669"/>
    <property type="project" value="UniProtKB-SubCell"/>
</dbReference>
<name>A0A1D1VQQ7_RAMVA</name>
<gene>
    <name evidence="9" type="primary">RvY_14258-1</name>
    <name evidence="9" type="synonym">RvY_14258.1</name>
    <name evidence="9" type="ORF">RvY_14258</name>
</gene>
<feature type="transmembrane region" description="Helical" evidence="7">
    <location>
        <begin position="686"/>
        <end position="705"/>
    </location>
</feature>
<protein>
    <recommendedName>
        <fullName evidence="8">PHTF1/2 N-terminal domain-containing protein</fullName>
    </recommendedName>
</protein>
<feature type="transmembrane region" description="Helical" evidence="7">
    <location>
        <begin position="653"/>
        <end position="674"/>
    </location>
</feature>
<evidence type="ECO:0000259" key="8">
    <source>
        <dbReference type="Pfam" id="PF12129"/>
    </source>
</evidence>
<feature type="region of interest" description="Disordered" evidence="6">
    <location>
        <begin position="317"/>
        <end position="449"/>
    </location>
</feature>
<feature type="transmembrane region" description="Helical" evidence="7">
    <location>
        <begin position="134"/>
        <end position="153"/>
    </location>
</feature>
<reference evidence="9 10" key="1">
    <citation type="journal article" date="2016" name="Nat. Commun.">
        <title>Extremotolerant tardigrade genome and improved radiotolerance of human cultured cells by tardigrade-unique protein.</title>
        <authorList>
            <person name="Hashimoto T."/>
            <person name="Horikawa D.D."/>
            <person name="Saito Y."/>
            <person name="Kuwahara H."/>
            <person name="Kozuka-Hata H."/>
            <person name="Shin-I T."/>
            <person name="Minakuchi Y."/>
            <person name="Ohishi K."/>
            <person name="Motoyama A."/>
            <person name="Aizu T."/>
            <person name="Enomoto A."/>
            <person name="Kondo K."/>
            <person name="Tanaka S."/>
            <person name="Hara Y."/>
            <person name="Koshikawa S."/>
            <person name="Sagara H."/>
            <person name="Miura T."/>
            <person name="Yokobori S."/>
            <person name="Miyagawa K."/>
            <person name="Suzuki Y."/>
            <person name="Kubo T."/>
            <person name="Oyama M."/>
            <person name="Kohara Y."/>
            <person name="Fujiyama A."/>
            <person name="Arakawa K."/>
            <person name="Katayama T."/>
            <person name="Toyoda A."/>
            <person name="Kunieda T."/>
        </authorList>
    </citation>
    <scope>NUCLEOTIDE SEQUENCE [LARGE SCALE GENOMIC DNA]</scope>
    <source>
        <strain evidence="9 10">YOKOZUNA-1</strain>
    </source>
</reference>
<evidence type="ECO:0000256" key="6">
    <source>
        <dbReference type="SAM" id="MobiDB-lite"/>
    </source>
</evidence>
<sequence>MALPAALPFEQASKVDQAATSSSPSWTSIAAQRWNAMALDEFIYNYRKKLGSNDTKPWERVMEASVRSKKTLLEVAKRPAKLKSDLIDVDFVRGSTFPKEKSTFPWTFISGASFVRVVLLPLRSNWWIEQTSEAVYRLLSILYFLQLTSLALWAFVPSHSPLDEWISASDILTPVILMLIVSEILTQADRHDQASTSSQSFKQHSPDKSPRDTEGGYDVSLFDIDDLASLSDRSCRSSSPSDLGSTGSSKRSSQRVTFSTKTKVKRRTKQRSSRSPDFEIFDHHLTHSELDIPPTSDIALLQSESSGFTPNALLVPITSKRHPSKGDETTDSGLHLTVPKTQVRSRKKNQDRGADDERDEEMEESDVSDMELTPVAKEVVEEVSTSDKEASDDDQGTETNQITNRINNISSNSSTQNSNTKFDTDEDNISVGDETEESPGIFLQEPQSSQSMQSERVVYPIGSDQLVGCNLWEKGQLHKADLSVYEITNCIVRQVEARPSIGSLRWVLVFVPFIFAVLPLCHGLFRTFLSHGSHPVQQAVETVEADFAGGFVEEWLRNMGNECKDWSVVLIKTNGFLQRFLWGFWFFLLLAVSSETYQQRYLIAKYFGFLTSSRRAKRASLPHFRLSKVRNVKSWLCIRSCLKKYGPRKSVDVVVSFSCISCLVCVIFTCFMVVRAEENFTSSIYVWEAMCWLLAVGIFLLKFMMLGSKTNQKFHNSSILTTEQLNLYLRMEQKPHKKEELMLVNNVLKLAGDLIKEIEHPCRISGFPANPFLYNVSRLLILSAFSTLISEICGFKLKLYKLKM</sequence>
<evidence type="ECO:0000313" key="9">
    <source>
        <dbReference type="EMBL" id="GAV03890.1"/>
    </source>
</evidence>
<accession>A0A1D1VQQ7</accession>
<feature type="compositionally biased region" description="Low complexity" evidence="6">
    <location>
        <begin position="231"/>
        <end position="249"/>
    </location>
</feature>
<dbReference type="Pfam" id="PF12129">
    <property type="entry name" value="PHTF1-2_N"/>
    <property type="match status" value="1"/>
</dbReference>
<feature type="compositionally biased region" description="Low complexity" evidence="6">
    <location>
        <begin position="397"/>
        <end position="420"/>
    </location>
</feature>
<dbReference type="OrthoDB" id="10066656at2759"/>
<feature type="transmembrane region" description="Helical" evidence="7">
    <location>
        <begin position="580"/>
        <end position="597"/>
    </location>
</feature>
<keyword evidence="10" id="KW-1185">Reference proteome</keyword>
<dbReference type="InterPro" id="IPR021980">
    <property type="entry name" value="PHTF1/2_N"/>
</dbReference>
<feature type="compositionally biased region" description="Polar residues" evidence="6">
    <location>
        <begin position="194"/>
        <end position="203"/>
    </location>
</feature>
<evidence type="ECO:0000256" key="5">
    <source>
        <dbReference type="ARBA" id="ARBA00023180"/>
    </source>
</evidence>
<evidence type="ECO:0000256" key="4">
    <source>
        <dbReference type="ARBA" id="ARBA00023136"/>
    </source>
</evidence>
<evidence type="ECO:0000256" key="3">
    <source>
        <dbReference type="ARBA" id="ARBA00022989"/>
    </source>
</evidence>
<evidence type="ECO:0000256" key="7">
    <source>
        <dbReference type="SAM" id="Phobius"/>
    </source>
</evidence>
<feature type="transmembrane region" description="Helical" evidence="7">
    <location>
        <begin position="103"/>
        <end position="122"/>
    </location>
</feature>
<keyword evidence="3 7" id="KW-1133">Transmembrane helix</keyword>
<dbReference type="GO" id="GO:0005783">
    <property type="term" value="C:endoplasmic reticulum"/>
    <property type="evidence" value="ECO:0007669"/>
    <property type="project" value="InterPro"/>
</dbReference>
<dbReference type="PANTHER" id="PTHR12680:SF6">
    <property type="entry name" value="PROTEIN PHTF"/>
    <property type="match status" value="1"/>
</dbReference>
<feature type="transmembrane region" description="Helical" evidence="7">
    <location>
        <begin position="506"/>
        <end position="525"/>
    </location>
</feature>
<feature type="region of interest" description="Disordered" evidence="6">
    <location>
        <begin position="231"/>
        <end position="278"/>
    </location>
</feature>
<feature type="domain" description="PHTF1/2 N-terminal" evidence="8">
    <location>
        <begin position="37"/>
        <end position="187"/>
    </location>
</feature>
<dbReference type="Proteomes" id="UP000186922">
    <property type="component" value="Unassembled WGS sequence"/>
</dbReference>
<comment type="subcellular location">
    <subcellularLocation>
        <location evidence="1">Membrane</location>
        <topology evidence="1">Multi-pass membrane protein</topology>
    </subcellularLocation>
</comment>
<feature type="compositionally biased region" description="Acidic residues" evidence="6">
    <location>
        <begin position="424"/>
        <end position="437"/>
    </location>
</feature>
<feature type="compositionally biased region" description="Basic and acidic residues" evidence="6">
    <location>
        <begin position="204"/>
        <end position="214"/>
    </location>
</feature>
<feature type="compositionally biased region" description="Basic residues" evidence="6">
    <location>
        <begin position="262"/>
        <end position="272"/>
    </location>
</feature>
<dbReference type="STRING" id="947166.A0A1D1VQQ7"/>
<keyword evidence="2 7" id="KW-0812">Transmembrane</keyword>
<proteinExistence type="predicted"/>
<dbReference type="EMBL" id="BDGG01000010">
    <property type="protein sequence ID" value="GAV03890.1"/>
    <property type="molecule type" value="Genomic_DNA"/>
</dbReference>